<protein>
    <recommendedName>
        <fullName evidence="1">DUF2529 domain-containing protein</fullName>
    </recommendedName>
</protein>
<dbReference type="Pfam" id="PF10740">
    <property type="entry name" value="DUF2529"/>
    <property type="match status" value="1"/>
</dbReference>
<keyword evidence="3" id="KW-1185">Reference proteome</keyword>
<comment type="caution">
    <text evidence="2">The sequence shown here is derived from an EMBL/GenBank/DDBJ whole genome shotgun (WGS) entry which is preliminary data.</text>
</comment>
<feature type="domain" description="DUF2529" evidence="1">
    <location>
        <begin position="8"/>
        <end position="179"/>
    </location>
</feature>
<reference evidence="2 3" key="1">
    <citation type="submission" date="2017-10" db="EMBL/GenBank/DDBJ databases">
        <title>Bacillus sp. nov., a halophilic bacterium isolated from a Keqin Lake.</title>
        <authorList>
            <person name="Wang H."/>
        </authorList>
    </citation>
    <scope>NUCLEOTIDE SEQUENCE [LARGE SCALE GENOMIC DNA]</scope>
    <source>
        <strain evidence="2 3">KCTC 13187</strain>
    </source>
</reference>
<accession>A0A3A9K5X1</accession>
<evidence type="ECO:0000313" key="3">
    <source>
        <dbReference type="Proteomes" id="UP000281498"/>
    </source>
</evidence>
<evidence type="ECO:0000259" key="1">
    <source>
        <dbReference type="Pfam" id="PF10740"/>
    </source>
</evidence>
<organism evidence="2 3">
    <name type="scientific">Salipaludibacillus neizhouensis</name>
    <dbReference type="NCBI Taxonomy" id="885475"/>
    <lineage>
        <taxon>Bacteria</taxon>
        <taxon>Bacillati</taxon>
        <taxon>Bacillota</taxon>
        <taxon>Bacilli</taxon>
        <taxon>Bacillales</taxon>
        <taxon>Bacillaceae</taxon>
    </lineage>
</organism>
<dbReference type="AlphaFoldDB" id="A0A3A9K5X1"/>
<dbReference type="EMBL" id="PDOE01000002">
    <property type="protein sequence ID" value="RKL67977.1"/>
    <property type="molecule type" value="Genomic_DNA"/>
</dbReference>
<dbReference type="Gene3D" id="3.40.50.10490">
    <property type="entry name" value="Glucose-6-phosphate isomerase like protein, domain 1"/>
    <property type="match status" value="1"/>
</dbReference>
<dbReference type="InterPro" id="IPR019676">
    <property type="entry name" value="DUF2529"/>
</dbReference>
<gene>
    <name evidence="2" type="ORF">CR203_05585</name>
</gene>
<dbReference type="Proteomes" id="UP000281498">
    <property type="component" value="Unassembled WGS sequence"/>
</dbReference>
<evidence type="ECO:0000313" key="2">
    <source>
        <dbReference type="EMBL" id="RKL67977.1"/>
    </source>
</evidence>
<name>A0A3A9K5X1_9BACI</name>
<proteinExistence type="predicted"/>
<sequence length="183" mass="20438">MPKEDVPLKIFDTQVKGLVNKLIDYEEELEDAARVMAQSIVSDGHLYWTGEKEMDGITLQACFGTDGISGSKRWSKEITLSEMDTLVIVSPSKHSSWANDVVDIVKDSGVSIIAVYSHEIIEENSDQSQTWVDTCDFAFFTGVDKGLVPMESGARIGNPHLLIALQIYYQLYFAVAEMLEEHD</sequence>
<dbReference type="OrthoDB" id="2737584at2"/>